<reference evidence="2" key="1">
    <citation type="submission" date="2022-05" db="EMBL/GenBank/DDBJ databases">
        <title>The Musa troglodytarum L. genome provides insights into the mechanism of non-climacteric behaviour and enrichment of carotenoids.</title>
        <authorList>
            <person name="Wang J."/>
        </authorList>
    </citation>
    <scope>NUCLEOTIDE SEQUENCE</scope>
    <source>
        <tissue evidence="2">Leaf</tissue>
    </source>
</reference>
<dbReference type="EMBL" id="CP097511">
    <property type="protein sequence ID" value="URE49347.1"/>
    <property type="molecule type" value="Genomic_DNA"/>
</dbReference>
<feature type="compositionally biased region" description="Basic and acidic residues" evidence="1">
    <location>
        <begin position="1"/>
        <end position="15"/>
    </location>
</feature>
<keyword evidence="3" id="KW-1185">Reference proteome</keyword>
<dbReference type="Proteomes" id="UP001055439">
    <property type="component" value="Chromosome 9"/>
</dbReference>
<evidence type="ECO:0000256" key="1">
    <source>
        <dbReference type="SAM" id="MobiDB-lite"/>
    </source>
</evidence>
<accession>A0A9E7IKD3</accession>
<dbReference type="AlphaFoldDB" id="A0A9E7IKD3"/>
<sequence length="45" mass="5044">MTDTSTREETSESPKRTPRIVFTSRRGSPFEAFPRELATATPFPG</sequence>
<organism evidence="2 3">
    <name type="scientific">Musa troglodytarum</name>
    <name type="common">fe'i banana</name>
    <dbReference type="NCBI Taxonomy" id="320322"/>
    <lineage>
        <taxon>Eukaryota</taxon>
        <taxon>Viridiplantae</taxon>
        <taxon>Streptophyta</taxon>
        <taxon>Embryophyta</taxon>
        <taxon>Tracheophyta</taxon>
        <taxon>Spermatophyta</taxon>
        <taxon>Magnoliopsida</taxon>
        <taxon>Liliopsida</taxon>
        <taxon>Zingiberales</taxon>
        <taxon>Musaceae</taxon>
        <taxon>Musa</taxon>
    </lineage>
</organism>
<name>A0A9E7IKD3_9LILI</name>
<proteinExistence type="predicted"/>
<protein>
    <submittedName>
        <fullName evidence="2">Uncharacterized protein</fullName>
    </submittedName>
</protein>
<feature type="region of interest" description="Disordered" evidence="1">
    <location>
        <begin position="1"/>
        <end position="28"/>
    </location>
</feature>
<gene>
    <name evidence="2" type="ORF">MUK42_14139</name>
</gene>
<evidence type="ECO:0000313" key="3">
    <source>
        <dbReference type="Proteomes" id="UP001055439"/>
    </source>
</evidence>
<evidence type="ECO:0000313" key="2">
    <source>
        <dbReference type="EMBL" id="URE49347.1"/>
    </source>
</evidence>